<evidence type="ECO:0000313" key="1">
    <source>
        <dbReference type="EMBL" id="SHM99923.1"/>
    </source>
</evidence>
<name>A0A1M7N8H6_9FIRM</name>
<dbReference type="RefSeq" id="WP_073291239.1">
    <property type="nucleotide sequence ID" value="NZ_FRCP01000026.1"/>
</dbReference>
<keyword evidence="2" id="KW-1185">Reference proteome</keyword>
<dbReference type="OrthoDB" id="190848at2"/>
<gene>
    <name evidence="1" type="ORF">SAMN02746066_04291</name>
</gene>
<dbReference type="STRING" id="1120996.SAMN02746066_04291"/>
<reference evidence="1 2" key="1">
    <citation type="submission" date="2016-11" db="EMBL/GenBank/DDBJ databases">
        <authorList>
            <person name="Jaros S."/>
            <person name="Januszkiewicz K."/>
            <person name="Wedrychowicz H."/>
        </authorList>
    </citation>
    <scope>NUCLEOTIDE SEQUENCE [LARGE SCALE GENOMIC DNA]</scope>
    <source>
        <strain evidence="1 2">DSM 15930</strain>
    </source>
</reference>
<dbReference type="EMBL" id="FRCP01000026">
    <property type="protein sequence ID" value="SHM99923.1"/>
    <property type="molecule type" value="Genomic_DNA"/>
</dbReference>
<sequence length="271" mass="32017">MNFYDEYFKKNNDEATKYKLKYLQSVVKSNTIYKFIQFDENNSLNNIKLNALKDELLWFSYYKYLNDKTEFEINYDVMRVSREANKSPEFIKYLFDIMVEVYDICSFTYEYHKYMWREYANYGNGICLIFYVNNLDVLFPIDYIEKNIIDFSSLIIKSLNNSFGSIDYNDPMALLPFVVKNPYNGILDSTKEKEVRILYSPFDKEECNQGKVEPNIKTNVGHKGINVNYSDVGLSLKGIILGNKCESNMEKEILKYSADCHISMQVLRNDF</sequence>
<dbReference type="Proteomes" id="UP000184038">
    <property type="component" value="Unassembled WGS sequence"/>
</dbReference>
<proteinExistence type="predicted"/>
<accession>A0A1M7N8H6</accession>
<dbReference type="AlphaFoldDB" id="A0A1M7N8H6"/>
<evidence type="ECO:0000313" key="2">
    <source>
        <dbReference type="Proteomes" id="UP000184038"/>
    </source>
</evidence>
<organism evidence="1 2">
    <name type="scientific">Anaerosporobacter mobilis DSM 15930</name>
    <dbReference type="NCBI Taxonomy" id="1120996"/>
    <lineage>
        <taxon>Bacteria</taxon>
        <taxon>Bacillati</taxon>
        <taxon>Bacillota</taxon>
        <taxon>Clostridia</taxon>
        <taxon>Lachnospirales</taxon>
        <taxon>Lachnospiraceae</taxon>
        <taxon>Anaerosporobacter</taxon>
    </lineage>
</organism>
<evidence type="ECO:0008006" key="3">
    <source>
        <dbReference type="Google" id="ProtNLM"/>
    </source>
</evidence>
<protein>
    <recommendedName>
        <fullName evidence="3">DUF2971 domain-containing protein</fullName>
    </recommendedName>
</protein>